<name>A0ABS1M7K2_9NOCA</name>
<keyword evidence="3" id="KW-1185">Reference proteome</keyword>
<comment type="caution">
    <text evidence="2">The sequence shown here is derived from an EMBL/GenBank/DDBJ whole genome shotgun (WGS) entry which is preliminary data.</text>
</comment>
<gene>
    <name evidence="2" type="ORF">JK358_16530</name>
</gene>
<evidence type="ECO:0000256" key="1">
    <source>
        <dbReference type="SAM" id="MobiDB-lite"/>
    </source>
</evidence>
<organism evidence="2 3">
    <name type="scientific">Nocardia acididurans</name>
    <dbReference type="NCBI Taxonomy" id="2802282"/>
    <lineage>
        <taxon>Bacteria</taxon>
        <taxon>Bacillati</taxon>
        <taxon>Actinomycetota</taxon>
        <taxon>Actinomycetes</taxon>
        <taxon>Mycobacteriales</taxon>
        <taxon>Nocardiaceae</taxon>
        <taxon>Nocardia</taxon>
    </lineage>
</organism>
<accession>A0ABS1M7K2</accession>
<dbReference type="EMBL" id="JAERRJ010000006">
    <property type="protein sequence ID" value="MBL1076005.1"/>
    <property type="molecule type" value="Genomic_DNA"/>
</dbReference>
<feature type="region of interest" description="Disordered" evidence="1">
    <location>
        <begin position="1"/>
        <end position="24"/>
    </location>
</feature>
<sequence length="56" mass="5955">MIPRPRRSGPYGITEGDAPVRLRDGVGSMRESGVERDRCDARITAIGGGAREVLSG</sequence>
<evidence type="ECO:0000313" key="3">
    <source>
        <dbReference type="Proteomes" id="UP000602198"/>
    </source>
</evidence>
<proteinExistence type="predicted"/>
<reference evidence="2 3" key="1">
    <citation type="submission" date="2021-01" db="EMBL/GenBank/DDBJ databases">
        <title>WGS of actinomycetes isolated from Thailand.</title>
        <authorList>
            <person name="Thawai C."/>
        </authorList>
    </citation>
    <scope>NUCLEOTIDE SEQUENCE [LARGE SCALE GENOMIC DNA]</scope>
    <source>
        <strain evidence="2 3">LPG 2</strain>
    </source>
</reference>
<dbReference type="Proteomes" id="UP000602198">
    <property type="component" value="Unassembled WGS sequence"/>
</dbReference>
<dbReference type="RefSeq" id="WP_201948594.1">
    <property type="nucleotide sequence ID" value="NZ_JAERRJ010000006.1"/>
</dbReference>
<evidence type="ECO:0000313" key="2">
    <source>
        <dbReference type="EMBL" id="MBL1076005.1"/>
    </source>
</evidence>
<protein>
    <submittedName>
        <fullName evidence="2">Uncharacterized protein</fullName>
    </submittedName>
</protein>